<evidence type="ECO:0000256" key="2">
    <source>
        <dbReference type="SAM" id="Phobius"/>
    </source>
</evidence>
<evidence type="ECO:0000256" key="3">
    <source>
        <dbReference type="SAM" id="SignalP"/>
    </source>
</evidence>
<feature type="compositionally biased region" description="Basic and acidic residues" evidence="1">
    <location>
        <begin position="92"/>
        <end position="106"/>
    </location>
</feature>
<keyword evidence="2" id="KW-0472">Membrane</keyword>
<dbReference type="EMBL" id="PYSW02000034">
    <property type="protein sequence ID" value="KAG2378175.1"/>
    <property type="molecule type" value="Genomic_DNA"/>
</dbReference>
<sequence length="126" mass="14011">MALLSFSVLILIMIILEATTGGTLTQAGYWTPWIIFPIYVFLGFFIGETRIGFMTICIVLSVLSVIICAVYLLFAKIKPTPEEEAEQQQKQAEMKELSENPIKDDSNNGTFTELAPKDETTVTVTV</sequence>
<feature type="transmembrane region" description="Helical" evidence="2">
    <location>
        <begin position="28"/>
        <end position="46"/>
    </location>
</feature>
<proteinExistence type="predicted"/>
<feature type="transmembrane region" description="Helical" evidence="2">
    <location>
        <begin position="53"/>
        <end position="74"/>
    </location>
</feature>
<organism evidence="4 5">
    <name type="scientific">Naegleria lovaniensis</name>
    <name type="common">Amoeba</name>
    <dbReference type="NCBI Taxonomy" id="51637"/>
    <lineage>
        <taxon>Eukaryota</taxon>
        <taxon>Discoba</taxon>
        <taxon>Heterolobosea</taxon>
        <taxon>Tetramitia</taxon>
        <taxon>Eutetramitia</taxon>
        <taxon>Vahlkampfiidae</taxon>
        <taxon>Naegleria</taxon>
    </lineage>
</organism>
<evidence type="ECO:0000256" key="1">
    <source>
        <dbReference type="SAM" id="MobiDB-lite"/>
    </source>
</evidence>
<keyword evidence="2" id="KW-1133">Transmembrane helix</keyword>
<comment type="caution">
    <text evidence="4">The sequence shown here is derived from an EMBL/GenBank/DDBJ whole genome shotgun (WGS) entry which is preliminary data.</text>
</comment>
<gene>
    <name evidence="4" type="ORF">C9374_008318</name>
</gene>
<dbReference type="Proteomes" id="UP000816034">
    <property type="component" value="Unassembled WGS sequence"/>
</dbReference>
<reference evidence="4 5" key="1">
    <citation type="journal article" date="2018" name="BMC Genomics">
        <title>The genome of Naegleria lovaniensis, the basis for a comparative approach to unravel pathogenicity factors of the human pathogenic amoeba N. fowleri.</title>
        <authorList>
            <person name="Liechti N."/>
            <person name="Schurch N."/>
            <person name="Bruggmann R."/>
            <person name="Wittwer M."/>
        </authorList>
    </citation>
    <scope>NUCLEOTIDE SEQUENCE [LARGE SCALE GENOMIC DNA]</scope>
    <source>
        <strain evidence="4 5">ATCC 30569</strain>
    </source>
</reference>
<feature type="chain" id="PRO_5041699648" evidence="3">
    <location>
        <begin position="22"/>
        <end position="126"/>
    </location>
</feature>
<evidence type="ECO:0000313" key="4">
    <source>
        <dbReference type="EMBL" id="KAG2378175.1"/>
    </source>
</evidence>
<evidence type="ECO:0000313" key="5">
    <source>
        <dbReference type="Proteomes" id="UP000816034"/>
    </source>
</evidence>
<feature type="signal peptide" evidence="3">
    <location>
        <begin position="1"/>
        <end position="21"/>
    </location>
</feature>
<dbReference type="AlphaFoldDB" id="A0AA88KFX6"/>
<keyword evidence="5" id="KW-1185">Reference proteome</keyword>
<keyword evidence="2" id="KW-0812">Transmembrane</keyword>
<feature type="region of interest" description="Disordered" evidence="1">
    <location>
        <begin position="84"/>
        <end position="126"/>
    </location>
</feature>
<protein>
    <submittedName>
        <fullName evidence="4">Uncharacterized protein</fullName>
    </submittedName>
</protein>
<dbReference type="GeneID" id="68100772"/>
<accession>A0AA88KFX6</accession>
<name>A0AA88KFX6_NAELO</name>
<keyword evidence="3" id="KW-0732">Signal</keyword>
<dbReference type="RefSeq" id="XP_044545437.1">
    <property type="nucleotide sequence ID" value="XM_044698381.1"/>
</dbReference>